<reference evidence="1" key="1">
    <citation type="submission" date="2022-09" db="EMBL/GenBank/DDBJ databases">
        <title>The genome sequence of Tsuneonella sp. YG55.</title>
        <authorList>
            <person name="Liu Y."/>
        </authorList>
    </citation>
    <scope>NUCLEOTIDE SEQUENCE</scope>
    <source>
        <strain evidence="1">YG55</strain>
    </source>
</reference>
<comment type="caution">
    <text evidence="1">The sequence shown here is derived from an EMBL/GenBank/DDBJ whole genome shotgun (WGS) entry which is preliminary data.</text>
</comment>
<keyword evidence="2" id="KW-1185">Reference proteome</keyword>
<evidence type="ECO:0000313" key="1">
    <source>
        <dbReference type="EMBL" id="MCT2557562.1"/>
    </source>
</evidence>
<name>A0A9X2VYB6_9SPHN</name>
<dbReference type="RefSeq" id="WP_259960337.1">
    <property type="nucleotide sequence ID" value="NZ_JAOAMV010000001.1"/>
</dbReference>
<sequence>MRHSTSLEGQLKSSRGARQAVGIVDLSTHGFNASLQSRPLAGGTGFSLKIGGLEMLGAEVCWANCTNAGFRFDRPLHPAVLDHVVRSHPPEASDT</sequence>
<dbReference type="EMBL" id="JAOAMV010000001">
    <property type="protein sequence ID" value="MCT2557562.1"/>
    <property type="molecule type" value="Genomic_DNA"/>
</dbReference>
<dbReference type="AlphaFoldDB" id="A0A9X2VYB6"/>
<accession>A0A9X2VYB6</accession>
<proteinExistence type="predicted"/>
<organism evidence="1 2">
    <name type="scientific">Tsuneonella litorea</name>
    <dbReference type="NCBI Taxonomy" id="2976475"/>
    <lineage>
        <taxon>Bacteria</taxon>
        <taxon>Pseudomonadati</taxon>
        <taxon>Pseudomonadota</taxon>
        <taxon>Alphaproteobacteria</taxon>
        <taxon>Sphingomonadales</taxon>
        <taxon>Erythrobacteraceae</taxon>
        <taxon>Tsuneonella</taxon>
    </lineage>
</organism>
<dbReference type="Proteomes" id="UP001142648">
    <property type="component" value="Unassembled WGS sequence"/>
</dbReference>
<evidence type="ECO:0008006" key="3">
    <source>
        <dbReference type="Google" id="ProtNLM"/>
    </source>
</evidence>
<evidence type="ECO:0000313" key="2">
    <source>
        <dbReference type="Proteomes" id="UP001142648"/>
    </source>
</evidence>
<protein>
    <recommendedName>
        <fullName evidence="3">PilZ domain-containing protein</fullName>
    </recommendedName>
</protein>
<gene>
    <name evidence="1" type="ORF">N0B51_01065</name>
</gene>